<dbReference type="EMBL" id="CP002454">
    <property type="protein sequence ID" value="ADV65714.1"/>
    <property type="molecule type" value="Genomic_DNA"/>
</dbReference>
<evidence type="ECO:0000313" key="2">
    <source>
        <dbReference type="EMBL" id="ADV65714.1"/>
    </source>
</evidence>
<name>E8U2X6_DEIML</name>
<evidence type="ECO:0008006" key="4">
    <source>
        <dbReference type="Google" id="ProtNLM"/>
    </source>
</evidence>
<reference evidence="3" key="2">
    <citation type="submission" date="2011-01" db="EMBL/GenBank/DDBJ databases">
        <title>The complete genome of Deinococcus maricopensis DSM 21211.</title>
        <authorList>
            <consortium name="US DOE Joint Genome Institute (JGI-PGF)"/>
            <person name="Lucas S."/>
            <person name="Copeland A."/>
            <person name="Lapidus A."/>
            <person name="Goodwin L."/>
            <person name="Pitluck S."/>
            <person name="Kyrpides N."/>
            <person name="Mavromatis K."/>
            <person name="Pagani I."/>
            <person name="Ivanova N."/>
            <person name="Ovchinnikova G."/>
            <person name="Zeytun A."/>
            <person name="Detter J.C."/>
            <person name="Han C."/>
            <person name="Land M."/>
            <person name="Hauser L."/>
            <person name="Markowitz V."/>
            <person name="Cheng J.-F."/>
            <person name="Hugenholtz P."/>
            <person name="Woyke T."/>
            <person name="Wu D."/>
            <person name="Pukall R."/>
            <person name="Gehrich-Schroeter G."/>
            <person name="Brambilla E."/>
            <person name="Klenk H.-P."/>
            <person name="Eisen J.A."/>
        </authorList>
    </citation>
    <scope>NUCLEOTIDE SEQUENCE [LARGE SCALE GENOMIC DNA]</scope>
    <source>
        <strain evidence="3">DSM 21211 / LMG 22137 / NRRL B-23946 / LB-34</strain>
    </source>
</reference>
<dbReference type="KEGG" id="dmr:Deima_0050"/>
<evidence type="ECO:0000256" key="1">
    <source>
        <dbReference type="SAM" id="SignalP"/>
    </source>
</evidence>
<dbReference type="RefSeq" id="WP_013555219.1">
    <property type="nucleotide sequence ID" value="NC_014958.1"/>
</dbReference>
<dbReference type="Pfam" id="PF10722">
    <property type="entry name" value="YbjN"/>
    <property type="match status" value="1"/>
</dbReference>
<organism evidence="2 3">
    <name type="scientific">Deinococcus maricopensis (strain DSM 21211 / LMG 22137 / NRRL B-23946 / LB-34)</name>
    <dbReference type="NCBI Taxonomy" id="709986"/>
    <lineage>
        <taxon>Bacteria</taxon>
        <taxon>Thermotogati</taxon>
        <taxon>Deinococcota</taxon>
        <taxon>Deinococci</taxon>
        <taxon>Deinococcales</taxon>
        <taxon>Deinococcaceae</taxon>
        <taxon>Deinococcus</taxon>
    </lineage>
</organism>
<dbReference type="InterPro" id="IPR019660">
    <property type="entry name" value="Put_sensory_transdc_reg_YbjN"/>
</dbReference>
<evidence type="ECO:0000313" key="3">
    <source>
        <dbReference type="Proteomes" id="UP000008635"/>
    </source>
</evidence>
<keyword evidence="3" id="KW-1185">Reference proteome</keyword>
<proteinExistence type="predicted"/>
<feature type="signal peptide" evidence="1">
    <location>
        <begin position="1"/>
        <end position="23"/>
    </location>
</feature>
<protein>
    <recommendedName>
        <fullName evidence="4">YbjN domain-containing protein</fullName>
    </recommendedName>
</protein>
<dbReference type="AlphaFoldDB" id="E8U2X6"/>
<keyword evidence="1" id="KW-0732">Signal</keyword>
<dbReference type="Proteomes" id="UP000008635">
    <property type="component" value="Chromosome"/>
</dbReference>
<sequence length="162" mass="17498" precursor="true">MNKVLMTSAALLLSSALAGGASAPQTSQVLTGRPAVLAAALKDAGYTAELMDEDGDPLLHMMIGDLHVDLYFFGCKAGVCQRVNATSSFDPAEDEEEQDRQLNIVASWGTDYFTQAYTDEDGALYLDDAYTLAGGFTKANFTTWFKDYVADLKAFRNELAGE</sequence>
<feature type="chain" id="PRO_5003232290" description="YbjN domain-containing protein" evidence="1">
    <location>
        <begin position="24"/>
        <end position="162"/>
    </location>
</feature>
<dbReference type="HOGENOM" id="CLU_1624406_0_0_0"/>
<dbReference type="OrthoDB" id="65074at2"/>
<accession>E8U2X6</accession>
<reference evidence="2 3" key="1">
    <citation type="journal article" date="2011" name="Stand. Genomic Sci.">
        <title>Complete genome sequence of Deinococcus maricopensis type strain (LB-34).</title>
        <authorList>
            <person name="Pukall R."/>
            <person name="Zeytun A."/>
            <person name="Lucas S."/>
            <person name="Lapidus A."/>
            <person name="Hammon N."/>
            <person name="Deshpande S."/>
            <person name="Nolan M."/>
            <person name="Cheng J.F."/>
            <person name="Pitluck S."/>
            <person name="Liolios K."/>
            <person name="Pagani I."/>
            <person name="Mikhailova N."/>
            <person name="Ivanova N."/>
            <person name="Mavromatis K."/>
            <person name="Pati A."/>
            <person name="Tapia R."/>
            <person name="Han C."/>
            <person name="Goodwin L."/>
            <person name="Chen A."/>
            <person name="Palaniappan K."/>
            <person name="Land M."/>
            <person name="Hauser L."/>
            <person name="Chang Y.J."/>
            <person name="Jeffries C.D."/>
            <person name="Brambilla E.M."/>
            <person name="Rohde M."/>
            <person name="Goker M."/>
            <person name="Detter J.C."/>
            <person name="Woyke T."/>
            <person name="Bristow J."/>
            <person name="Eisen J.A."/>
            <person name="Markowitz V."/>
            <person name="Hugenholtz P."/>
            <person name="Kyrpides N.C."/>
            <person name="Klenk H.P."/>
        </authorList>
    </citation>
    <scope>NUCLEOTIDE SEQUENCE [LARGE SCALE GENOMIC DNA]</scope>
    <source>
        <strain evidence="3">DSM 21211 / LMG 22137 / NRRL B-23946 / LB-34</strain>
    </source>
</reference>
<gene>
    <name evidence="2" type="ordered locus">Deima_0050</name>
</gene>